<dbReference type="EMBL" id="JANPWB010000010">
    <property type="protein sequence ID" value="KAJ1140967.1"/>
    <property type="molecule type" value="Genomic_DNA"/>
</dbReference>
<evidence type="ECO:0000313" key="2">
    <source>
        <dbReference type="Proteomes" id="UP001066276"/>
    </source>
</evidence>
<name>A0AAV7QK94_PLEWA</name>
<protein>
    <submittedName>
        <fullName evidence="1">Uncharacterized protein</fullName>
    </submittedName>
</protein>
<reference evidence="1" key="1">
    <citation type="journal article" date="2022" name="bioRxiv">
        <title>Sequencing and chromosome-scale assembly of the giantPleurodeles waltlgenome.</title>
        <authorList>
            <person name="Brown T."/>
            <person name="Elewa A."/>
            <person name="Iarovenko S."/>
            <person name="Subramanian E."/>
            <person name="Araus A.J."/>
            <person name="Petzold A."/>
            <person name="Susuki M."/>
            <person name="Suzuki K.-i.T."/>
            <person name="Hayashi T."/>
            <person name="Toyoda A."/>
            <person name="Oliveira C."/>
            <person name="Osipova E."/>
            <person name="Leigh N.D."/>
            <person name="Simon A."/>
            <person name="Yun M.H."/>
        </authorList>
    </citation>
    <scope>NUCLEOTIDE SEQUENCE</scope>
    <source>
        <strain evidence="1">20211129_DDA</strain>
        <tissue evidence="1">Liver</tissue>
    </source>
</reference>
<evidence type="ECO:0000313" key="1">
    <source>
        <dbReference type="EMBL" id="KAJ1140967.1"/>
    </source>
</evidence>
<gene>
    <name evidence="1" type="ORF">NDU88_007304</name>
</gene>
<comment type="caution">
    <text evidence="1">The sequence shown here is derived from an EMBL/GenBank/DDBJ whole genome shotgun (WGS) entry which is preliminary data.</text>
</comment>
<proteinExistence type="predicted"/>
<sequence length="254" mass="24377">MEPELQVLPALVYLLIYQEFQKGGSNDLGLDSILRRLRLQTGGSAGAGGGAASGGGRLQPFICSLGWLPTGAATAGSGPTVSRAGGGACGGACGGVGSSAYGGAGRGGGRLQPFFCSLRQLPTGAAPADSRGASGSAGGGACGCACAGLLAVLAALQVAGLVVVLVATRPSPAASDGSSALPGVFCPFLTLTDGGVTSALTAGFFKEAFLGGSCSLPVLHAGPFFPLAGGGRLLFFAGVGGTLAGLMGAPFEPL</sequence>
<dbReference type="Proteomes" id="UP001066276">
    <property type="component" value="Chromosome 6"/>
</dbReference>
<keyword evidence="2" id="KW-1185">Reference proteome</keyword>
<accession>A0AAV7QK94</accession>
<dbReference type="AlphaFoldDB" id="A0AAV7QK94"/>
<organism evidence="1 2">
    <name type="scientific">Pleurodeles waltl</name>
    <name type="common">Iberian ribbed newt</name>
    <dbReference type="NCBI Taxonomy" id="8319"/>
    <lineage>
        <taxon>Eukaryota</taxon>
        <taxon>Metazoa</taxon>
        <taxon>Chordata</taxon>
        <taxon>Craniata</taxon>
        <taxon>Vertebrata</taxon>
        <taxon>Euteleostomi</taxon>
        <taxon>Amphibia</taxon>
        <taxon>Batrachia</taxon>
        <taxon>Caudata</taxon>
        <taxon>Salamandroidea</taxon>
        <taxon>Salamandridae</taxon>
        <taxon>Pleurodelinae</taxon>
        <taxon>Pleurodeles</taxon>
    </lineage>
</organism>